<dbReference type="GO" id="GO:0005509">
    <property type="term" value="F:calcium ion binding"/>
    <property type="evidence" value="ECO:0007669"/>
    <property type="project" value="InterPro"/>
</dbReference>
<accession>A0A979FLI2</accession>
<dbReference type="SMART" id="SM00054">
    <property type="entry name" value="EFh"/>
    <property type="match status" value="3"/>
</dbReference>
<dbReference type="Proteomes" id="UP000694843">
    <property type="component" value="Unplaced"/>
</dbReference>
<evidence type="ECO:0000256" key="1">
    <source>
        <dbReference type="ARBA" id="ARBA00022737"/>
    </source>
</evidence>
<dbReference type="RefSeq" id="XP_047737889.1">
    <property type="nucleotide sequence ID" value="XM_047881933.1"/>
</dbReference>
<dbReference type="GO" id="GO:0016460">
    <property type="term" value="C:myosin II complex"/>
    <property type="evidence" value="ECO:0007669"/>
    <property type="project" value="TreeGrafter"/>
</dbReference>
<dbReference type="OrthoDB" id="6359269at2759"/>
<dbReference type="AlphaFoldDB" id="A0A979FLI2"/>
<dbReference type="CDD" id="cd00051">
    <property type="entry name" value="EFh"/>
    <property type="match status" value="1"/>
</dbReference>
<dbReference type="Pfam" id="PF13499">
    <property type="entry name" value="EF-hand_7"/>
    <property type="match status" value="1"/>
</dbReference>
<evidence type="ECO:0000313" key="4">
    <source>
        <dbReference type="RefSeq" id="XP_047737889.1"/>
    </source>
</evidence>
<dbReference type="FunFam" id="1.10.238.10:FF:000001">
    <property type="entry name" value="Calmodulin 1"/>
    <property type="match status" value="1"/>
</dbReference>
<dbReference type="Gene3D" id="1.10.238.10">
    <property type="entry name" value="EF-hand"/>
    <property type="match status" value="1"/>
</dbReference>
<proteinExistence type="predicted"/>
<evidence type="ECO:0000259" key="2">
    <source>
        <dbReference type="PROSITE" id="PS50222"/>
    </source>
</evidence>
<keyword evidence="3" id="KW-1185">Reference proteome</keyword>
<name>A0A979FLI2_HYAAZ</name>
<dbReference type="PROSITE" id="PS50222">
    <property type="entry name" value="EF_HAND_2"/>
    <property type="match status" value="3"/>
</dbReference>
<feature type="domain" description="EF-hand" evidence="2">
    <location>
        <begin position="143"/>
        <end position="178"/>
    </location>
</feature>
<dbReference type="GeneID" id="125178367"/>
<dbReference type="PANTHER" id="PTHR23048">
    <property type="entry name" value="MYOSIN LIGHT CHAIN 1, 3"/>
    <property type="match status" value="1"/>
</dbReference>
<reference evidence="4" key="1">
    <citation type="submission" date="2025-08" db="UniProtKB">
        <authorList>
            <consortium name="RefSeq"/>
        </authorList>
    </citation>
    <scope>IDENTIFICATION</scope>
    <source>
        <tissue evidence="4">Whole organism</tissue>
    </source>
</reference>
<sequence length="212" mass="23627">MAGVLGHFMRHSKARQDIAKRREQIKAERQHLAASGVVLAGVFWFAGIWRRASVATKISAGEIGVTLHCLQCSVGAEQEWVRGHGPQRCPTHPLHQQYDLIVTLDLVNSELRKLVSGVSTCADGTIEFNEFLQMMSKKLKNMGDENELKEAFKVFDKKNSGYLTSTELRHVMTSLGERLSESEVDAMIKEASPSGDGKVNYDDFVSLIARKH</sequence>
<dbReference type="InterPro" id="IPR002048">
    <property type="entry name" value="EF_hand_dom"/>
</dbReference>
<dbReference type="KEGG" id="hazt:125178367"/>
<dbReference type="SUPFAM" id="SSF47473">
    <property type="entry name" value="EF-hand"/>
    <property type="match status" value="1"/>
</dbReference>
<protein>
    <submittedName>
        <fullName evidence="4">Calcium and integrin-binding family member 2-like</fullName>
    </submittedName>
</protein>
<feature type="domain" description="EF-hand" evidence="2">
    <location>
        <begin position="106"/>
        <end position="141"/>
    </location>
</feature>
<keyword evidence="1" id="KW-0677">Repeat</keyword>
<dbReference type="InterPro" id="IPR011992">
    <property type="entry name" value="EF-hand-dom_pair"/>
</dbReference>
<dbReference type="PANTHER" id="PTHR23048:SF0">
    <property type="entry name" value="CALMODULIN LIKE 3"/>
    <property type="match status" value="1"/>
</dbReference>
<organism evidence="3 4">
    <name type="scientific">Hyalella azteca</name>
    <name type="common">Amphipod</name>
    <dbReference type="NCBI Taxonomy" id="294128"/>
    <lineage>
        <taxon>Eukaryota</taxon>
        <taxon>Metazoa</taxon>
        <taxon>Ecdysozoa</taxon>
        <taxon>Arthropoda</taxon>
        <taxon>Crustacea</taxon>
        <taxon>Multicrustacea</taxon>
        <taxon>Malacostraca</taxon>
        <taxon>Eumalacostraca</taxon>
        <taxon>Peracarida</taxon>
        <taxon>Amphipoda</taxon>
        <taxon>Senticaudata</taxon>
        <taxon>Talitrida</taxon>
        <taxon>Talitroidea</taxon>
        <taxon>Hyalellidae</taxon>
        <taxon>Hyalella</taxon>
    </lineage>
</organism>
<gene>
    <name evidence="4" type="primary">LOC125178367</name>
</gene>
<dbReference type="InterPro" id="IPR050230">
    <property type="entry name" value="CALM/Myosin/TropC-like"/>
</dbReference>
<evidence type="ECO:0000313" key="3">
    <source>
        <dbReference type="Proteomes" id="UP000694843"/>
    </source>
</evidence>
<feature type="domain" description="EF-hand" evidence="2">
    <location>
        <begin position="179"/>
        <end position="212"/>
    </location>
</feature>